<dbReference type="EMBL" id="JACVVK020000252">
    <property type="protein sequence ID" value="KAK7482013.1"/>
    <property type="molecule type" value="Genomic_DNA"/>
</dbReference>
<feature type="compositionally biased region" description="Basic and acidic residues" evidence="14">
    <location>
        <begin position="736"/>
        <end position="745"/>
    </location>
</feature>
<evidence type="ECO:0000256" key="11">
    <source>
        <dbReference type="ARBA" id="ARBA00023157"/>
    </source>
</evidence>
<feature type="compositionally biased region" description="Basic and acidic residues" evidence="14">
    <location>
        <begin position="541"/>
        <end position="560"/>
    </location>
</feature>
<feature type="compositionally biased region" description="Basic and acidic residues" evidence="14">
    <location>
        <begin position="786"/>
        <end position="795"/>
    </location>
</feature>
<keyword evidence="8" id="KW-0965">Cell junction</keyword>
<evidence type="ECO:0000256" key="9">
    <source>
        <dbReference type="ARBA" id="ARBA00022989"/>
    </source>
</evidence>
<dbReference type="InterPro" id="IPR008952">
    <property type="entry name" value="Tetraspanin_EC2_sf"/>
</dbReference>
<organism evidence="16 17">
    <name type="scientific">Batillaria attramentaria</name>
    <dbReference type="NCBI Taxonomy" id="370345"/>
    <lineage>
        <taxon>Eukaryota</taxon>
        <taxon>Metazoa</taxon>
        <taxon>Spiralia</taxon>
        <taxon>Lophotrochozoa</taxon>
        <taxon>Mollusca</taxon>
        <taxon>Gastropoda</taxon>
        <taxon>Caenogastropoda</taxon>
        <taxon>Sorbeoconcha</taxon>
        <taxon>Cerithioidea</taxon>
        <taxon>Batillariidae</taxon>
        <taxon>Batillaria</taxon>
    </lineage>
</organism>
<reference evidence="16 17" key="1">
    <citation type="journal article" date="2023" name="Sci. Data">
        <title>Genome assembly of the Korean intertidal mud-creeper Batillaria attramentaria.</title>
        <authorList>
            <person name="Patra A.K."/>
            <person name="Ho P.T."/>
            <person name="Jun S."/>
            <person name="Lee S.J."/>
            <person name="Kim Y."/>
            <person name="Won Y.J."/>
        </authorList>
    </citation>
    <scope>NUCLEOTIDE SEQUENCE [LARGE SCALE GENOMIC DNA]</scope>
    <source>
        <strain evidence="16">Wonlab-2016</strain>
    </source>
</reference>
<evidence type="ECO:0000256" key="3">
    <source>
        <dbReference type="ARBA" id="ARBA00004651"/>
    </source>
</evidence>
<dbReference type="InterPro" id="IPR018499">
    <property type="entry name" value="Tetraspanin/Peripherin"/>
</dbReference>
<dbReference type="GO" id="GO:0005886">
    <property type="term" value="C:plasma membrane"/>
    <property type="evidence" value="ECO:0007669"/>
    <property type="project" value="UniProtKB-SubCell"/>
</dbReference>
<evidence type="ECO:0000256" key="10">
    <source>
        <dbReference type="ARBA" id="ARBA00023136"/>
    </source>
</evidence>
<feature type="transmembrane region" description="Helical" evidence="15">
    <location>
        <begin position="1091"/>
        <end position="1115"/>
    </location>
</feature>
<feature type="compositionally biased region" description="Basic and acidic residues" evidence="14">
    <location>
        <begin position="160"/>
        <end position="171"/>
    </location>
</feature>
<feature type="compositionally biased region" description="Basic and acidic residues" evidence="14">
    <location>
        <begin position="347"/>
        <end position="360"/>
    </location>
</feature>
<protein>
    <recommendedName>
        <fullName evidence="13">Tetraspanin-33</fullName>
    </recommendedName>
</protein>
<accession>A0ABD0K4L1</accession>
<gene>
    <name evidence="16" type="ORF">BaRGS_00026705</name>
</gene>
<feature type="compositionally biased region" description="Basic and acidic residues" evidence="14">
    <location>
        <begin position="629"/>
        <end position="640"/>
    </location>
</feature>
<dbReference type="Pfam" id="PF00335">
    <property type="entry name" value="Tetraspanin"/>
    <property type="match status" value="1"/>
</dbReference>
<dbReference type="PROSITE" id="PS00421">
    <property type="entry name" value="TM4_1"/>
    <property type="match status" value="1"/>
</dbReference>
<dbReference type="InterPro" id="IPR018503">
    <property type="entry name" value="Tetraspanin_CS"/>
</dbReference>
<feature type="compositionally biased region" description="Basic and acidic residues" evidence="14">
    <location>
        <begin position="269"/>
        <end position="285"/>
    </location>
</feature>
<feature type="transmembrane region" description="Helical" evidence="15">
    <location>
        <begin position="944"/>
        <end position="966"/>
    </location>
</feature>
<comment type="similarity">
    <text evidence="4">Belongs to the tetraspanin (TM4SF) family.</text>
</comment>
<dbReference type="GO" id="GO:0005912">
    <property type="term" value="C:adherens junction"/>
    <property type="evidence" value="ECO:0007669"/>
    <property type="project" value="UniProtKB-SubCell"/>
</dbReference>
<dbReference type="PANTHER" id="PTHR19282">
    <property type="entry name" value="TETRASPANIN"/>
    <property type="match status" value="1"/>
</dbReference>
<feature type="compositionally biased region" description="Acidic residues" evidence="14">
    <location>
        <begin position="425"/>
        <end position="435"/>
    </location>
</feature>
<feature type="transmembrane region" description="Helical" evidence="15">
    <location>
        <begin position="910"/>
        <end position="932"/>
    </location>
</feature>
<evidence type="ECO:0000256" key="1">
    <source>
        <dbReference type="ARBA" id="ARBA00004496"/>
    </source>
</evidence>
<evidence type="ECO:0000313" key="17">
    <source>
        <dbReference type="Proteomes" id="UP001519460"/>
    </source>
</evidence>
<feature type="region of interest" description="Disordered" evidence="14">
    <location>
        <begin position="736"/>
        <end position="795"/>
    </location>
</feature>
<feature type="region of interest" description="Disordered" evidence="14">
    <location>
        <begin position="251"/>
        <end position="285"/>
    </location>
</feature>
<keyword evidence="10 15" id="KW-0472">Membrane</keyword>
<dbReference type="Proteomes" id="UP001519460">
    <property type="component" value="Unassembled WGS sequence"/>
</dbReference>
<dbReference type="GO" id="GO:0005737">
    <property type="term" value="C:cytoplasm"/>
    <property type="evidence" value="ECO:0007669"/>
    <property type="project" value="UniProtKB-SubCell"/>
</dbReference>
<dbReference type="SUPFAM" id="SSF48652">
    <property type="entry name" value="Tetraspanin"/>
    <property type="match status" value="1"/>
</dbReference>
<evidence type="ECO:0000256" key="12">
    <source>
        <dbReference type="ARBA" id="ARBA00023180"/>
    </source>
</evidence>
<proteinExistence type="inferred from homology"/>
<dbReference type="PANTHER" id="PTHR19282:SF544">
    <property type="entry name" value="TETRASPANIN"/>
    <property type="match status" value="1"/>
</dbReference>
<evidence type="ECO:0000256" key="4">
    <source>
        <dbReference type="ARBA" id="ARBA00006840"/>
    </source>
</evidence>
<dbReference type="GO" id="GO:0065003">
    <property type="term" value="P:protein-containing complex assembly"/>
    <property type="evidence" value="ECO:0007669"/>
    <property type="project" value="UniProtKB-ARBA"/>
</dbReference>
<feature type="compositionally biased region" description="Polar residues" evidence="14">
    <location>
        <begin position="396"/>
        <end position="418"/>
    </location>
</feature>
<feature type="region of interest" description="Disordered" evidence="14">
    <location>
        <begin position="629"/>
        <end position="648"/>
    </location>
</feature>
<dbReference type="AlphaFoldDB" id="A0ABD0K4L1"/>
<feature type="compositionally biased region" description="Basic and acidic residues" evidence="14">
    <location>
        <begin position="576"/>
        <end position="605"/>
    </location>
</feature>
<keyword evidence="5" id="KW-1003">Cell membrane</keyword>
<dbReference type="GO" id="GO:0046930">
    <property type="term" value="C:pore complex"/>
    <property type="evidence" value="ECO:0007669"/>
    <property type="project" value="UniProtKB-ARBA"/>
</dbReference>
<comment type="subcellular location">
    <subcellularLocation>
        <location evidence="2">Cell junction</location>
        <location evidence="2">Adherens junction</location>
    </subcellularLocation>
    <subcellularLocation>
        <location evidence="3">Cell membrane</location>
        <topology evidence="3">Multi-pass membrane protein</topology>
    </subcellularLocation>
    <subcellularLocation>
        <location evidence="1">Cytoplasm</location>
    </subcellularLocation>
</comment>
<feature type="region of interest" description="Disordered" evidence="14">
    <location>
        <begin position="319"/>
        <end position="360"/>
    </location>
</feature>
<keyword evidence="6" id="KW-0963">Cytoplasm</keyword>
<keyword evidence="9 15" id="KW-1133">Transmembrane helix</keyword>
<evidence type="ECO:0000256" key="5">
    <source>
        <dbReference type="ARBA" id="ARBA00022475"/>
    </source>
</evidence>
<dbReference type="FunFam" id="1.10.1450.10:FF:000007">
    <property type="entry name" value="Tetraspanin"/>
    <property type="match status" value="1"/>
</dbReference>
<dbReference type="GO" id="GO:0051604">
    <property type="term" value="P:protein maturation"/>
    <property type="evidence" value="ECO:0007669"/>
    <property type="project" value="UniProtKB-ARBA"/>
</dbReference>
<feature type="compositionally biased region" description="Basic and acidic residues" evidence="14">
    <location>
        <begin position="205"/>
        <end position="225"/>
    </location>
</feature>
<feature type="compositionally biased region" description="Basic and acidic residues" evidence="14">
    <location>
        <begin position="460"/>
        <end position="477"/>
    </location>
</feature>
<keyword evidence="11" id="KW-1015">Disulfide bond</keyword>
<evidence type="ECO:0000256" key="15">
    <source>
        <dbReference type="SAM" id="Phobius"/>
    </source>
</evidence>
<feature type="compositionally biased region" description="Basic and acidic residues" evidence="14">
    <location>
        <begin position="487"/>
        <end position="514"/>
    </location>
</feature>
<evidence type="ECO:0000256" key="2">
    <source>
        <dbReference type="ARBA" id="ARBA00004536"/>
    </source>
</evidence>
<evidence type="ECO:0000256" key="14">
    <source>
        <dbReference type="SAM" id="MobiDB-lite"/>
    </source>
</evidence>
<feature type="region of interest" description="Disordered" evidence="14">
    <location>
        <begin position="86"/>
        <end position="228"/>
    </location>
</feature>
<keyword evidence="7 15" id="KW-0812">Transmembrane</keyword>
<evidence type="ECO:0000313" key="16">
    <source>
        <dbReference type="EMBL" id="KAK7482013.1"/>
    </source>
</evidence>
<evidence type="ECO:0000256" key="8">
    <source>
        <dbReference type="ARBA" id="ARBA00022949"/>
    </source>
</evidence>
<dbReference type="GO" id="GO:0072659">
    <property type="term" value="P:protein localization to plasma membrane"/>
    <property type="evidence" value="ECO:0007669"/>
    <property type="project" value="UniProtKB-ARBA"/>
</dbReference>
<evidence type="ECO:0000256" key="6">
    <source>
        <dbReference type="ARBA" id="ARBA00022490"/>
    </source>
</evidence>
<evidence type="ECO:0000256" key="7">
    <source>
        <dbReference type="ARBA" id="ARBA00022692"/>
    </source>
</evidence>
<feature type="region of interest" description="Disordered" evidence="14">
    <location>
        <begin position="396"/>
        <end position="621"/>
    </location>
</feature>
<keyword evidence="12" id="KW-0325">Glycoprotein</keyword>
<feature type="compositionally biased region" description="Polar residues" evidence="14">
    <location>
        <begin position="117"/>
        <end position="126"/>
    </location>
</feature>
<evidence type="ECO:0000256" key="13">
    <source>
        <dbReference type="ARBA" id="ARBA00040369"/>
    </source>
</evidence>
<dbReference type="Gene3D" id="1.10.1450.10">
    <property type="entry name" value="Tetraspanin"/>
    <property type="match status" value="1"/>
</dbReference>
<feature type="transmembrane region" description="Helical" evidence="15">
    <location>
        <begin position="858"/>
        <end position="890"/>
    </location>
</feature>
<feature type="compositionally biased region" description="Basic and acidic residues" evidence="14">
    <location>
        <begin position="766"/>
        <end position="780"/>
    </location>
</feature>
<dbReference type="PRINTS" id="PR00259">
    <property type="entry name" value="TMFOUR"/>
</dbReference>
<feature type="compositionally biased region" description="Basic and acidic residues" evidence="14">
    <location>
        <begin position="611"/>
        <end position="621"/>
    </location>
</feature>
<comment type="caution">
    <text evidence="16">The sequence shown here is derived from an EMBL/GenBank/DDBJ whole genome shotgun (WGS) entry which is preliminary data.</text>
</comment>
<name>A0ABD0K4L1_9CAEN</name>
<sequence length="1132" mass="128486">MPAPASPKSKAESETGRACPATHVQISQANKRGPGSVCFILRYRAMQERQIETRLFSLGGRNMVTCQSAHYAPLASMEDDTELFDDPVVAPKPVKSPTRPDGHDSKPWPTRPDGNDSKQLPTQPDGNDSRPWPTRPDGNDSKPWSTRPDGSDSKPWPTRPDGKNSKQERTGHSAQTGFPLTEWKINFNQKIPREKGKPNTSASAREWRGFPERGVRSESLPHYDDSNDIAPIDFSPRVIFKRDESPDDLLWSPACSMLPSDTEDCSNADPDKTRDEDKPFQDITKDRLHKDISGSYWRTPGKQAMALMAFRHAEVDLPDIDASDSPASGVEQHEDRLSPDSFFDEPNQDHHKQSFRQHDSDSKLLSLDPLRDDQQQFHTMYELPNHPQPCEILYNDSTPATVTTPSDDPLQSSVTSGIEAQGVDPDAEIAEDEDSGDLRAFEQPGAGYFDTGQPSNPRAQADESSSRYLRDHDDLDGSRNPLMMTDLQKERRQHGGDHPADRHLRDHSDQDGFMDRLVMTDVEKERRHHGRGLPAGRHLRDHSDQDGSRDRLVMTDVEKERRHHGRGLPAGRHLRDHSDQDGSRDRLVMTDVEKERRHHGRDLPAGRHLRDHSDQGGSRDRLVMTDVEKERRHHGRDLPAGRHLRDHSDQDGFMDRLVMTDVEKERRHHGRDLPAGRHLRDHSDQDGFMDRLVMTDVEKERRHHGRDLPAGRHLRDHSDQDGFMDRLVMTDVEKERRHHGRDLPAGRHLRDHSDQGGSMDRLVMTDVEKERRHHGRDLPAGRHLRDHSDQDGSRDRLVMTDLEKEGGIQGCPEEADRESDDPTAYKHETLAGHDDTLTASRMGLFLQRRSRKRKRVSGVRMVAVLLKYCLFVLNFIFWVASVGAIVTGAWVLSERGQLVREPTAFFLDPSAMTCLVGAITFVVAFIGCLGALRENICLLKTSQLSMLGVLVLEALIGATVFAFYAMPEVRRHIKAGPEEVLKMAIRRYHDDEELQRWVDLIQREFKCCGASHSDTGYMDWTENAYFNCTSANPSAQRCAVPRSCCIIERGEYINYMCGFDSTNKNPSELFDRIYTQGCMKGLGKWLSSHDVAIGSASIAIIIPQIICVIFARLLIQHIQRQRVRWRVLHSSK</sequence>
<keyword evidence="17" id="KW-1185">Reference proteome</keyword>
<dbReference type="GO" id="GO:0019899">
    <property type="term" value="F:enzyme binding"/>
    <property type="evidence" value="ECO:0007669"/>
    <property type="project" value="UniProtKB-ARBA"/>
</dbReference>